<evidence type="ECO:0000313" key="3">
    <source>
        <dbReference type="Proteomes" id="UP000320300"/>
    </source>
</evidence>
<sequence length="158" mass="18151">MNSCDNLIWEHQQHCQISLVLAAEELFNSLDERLAPKVFLIGASLKPHMNRPFVGLECPEGDYVSKDFRTLKALCIHHSLKMNQQECHDEDHYQRLLNAAYTAEIQRILRAHINGSNNENFVSAPVYIDGYLVYVVAELNKKILNTYYYLSKDSSFSG</sequence>
<protein>
    <recommendedName>
        <fullName evidence="1">Probable sensor domain-containing protein</fullName>
    </recommendedName>
</protein>
<dbReference type="InterPro" id="IPR048554">
    <property type="entry name" value="DACNG"/>
</dbReference>
<reference evidence="2 3" key="1">
    <citation type="submission" date="2017-05" db="EMBL/GenBank/DDBJ databases">
        <authorList>
            <person name="Varghese N."/>
            <person name="Submissions S."/>
        </authorList>
    </citation>
    <scope>NUCLEOTIDE SEQUENCE [LARGE SCALE GENOMIC DNA]</scope>
    <source>
        <strain evidence="2 3">DSM 19036</strain>
    </source>
</reference>
<organism evidence="2 3">
    <name type="scientific">Pedobacter westerhofensis</name>
    <dbReference type="NCBI Taxonomy" id="425512"/>
    <lineage>
        <taxon>Bacteria</taxon>
        <taxon>Pseudomonadati</taxon>
        <taxon>Bacteroidota</taxon>
        <taxon>Sphingobacteriia</taxon>
        <taxon>Sphingobacteriales</taxon>
        <taxon>Sphingobacteriaceae</taxon>
        <taxon>Pedobacter</taxon>
    </lineage>
</organism>
<dbReference type="Pfam" id="PF21752">
    <property type="entry name" value="DACNG"/>
    <property type="match status" value="1"/>
</dbReference>
<dbReference type="AlphaFoldDB" id="A0A521CJQ3"/>
<dbReference type="Proteomes" id="UP000320300">
    <property type="component" value="Unassembled WGS sequence"/>
</dbReference>
<gene>
    <name evidence="2" type="ORF">SAMN06265348_10413</name>
</gene>
<feature type="domain" description="Probable sensor" evidence="1">
    <location>
        <begin position="8"/>
        <end position="154"/>
    </location>
</feature>
<evidence type="ECO:0000259" key="1">
    <source>
        <dbReference type="Pfam" id="PF21752"/>
    </source>
</evidence>
<name>A0A521CJQ3_9SPHI</name>
<proteinExistence type="predicted"/>
<keyword evidence="3" id="KW-1185">Reference proteome</keyword>
<accession>A0A521CJQ3</accession>
<dbReference type="EMBL" id="FXTN01000004">
    <property type="protein sequence ID" value="SMO59699.1"/>
    <property type="molecule type" value="Genomic_DNA"/>
</dbReference>
<evidence type="ECO:0000313" key="2">
    <source>
        <dbReference type="EMBL" id="SMO59699.1"/>
    </source>
</evidence>